<accession>A0A6C0HBN2</accession>
<sequence>MKIWFGGNTYFICIKCNYNNKQINKNSGILGIFSFPFLETEKSRCFFIKNFMVTKNDVFFWNLKHLRVKMVFSIFL</sequence>
<name>A0A6C0HBN2_9ZZZZ</name>
<protein>
    <submittedName>
        <fullName evidence="1">Uncharacterized protein</fullName>
    </submittedName>
</protein>
<evidence type="ECO:0000313" key="1">
    <source>
        <dbReference type="EMBL" id="QHT78022.1"/>
    </source>
</evidence>
<dbReference type="EMBL" id="MN739926">
    <property type="protein sequence ID" value="QHT78022.1"/>
    <property type="molecule type" value="Genomic_DNA"/>
</dbReference>
<dbReference type="AlphaFoldDB" id="A0A6C0HBN2"/>
<proteinExistence type="predicted"/>
<organism evidence="1">
    <name type="scientific">viral metagenome</name>
    <dbReference type="NCBI Taxonomy" id="1070528"/>
    <lineage>
        <taxon>unclassified sequences</taxon>
        <taxon>metagenomes</taxon>
        <taxon>organismal metagenomes</taxon>
    </lineage>
</organism>
<reference evidence="1" key="1">
    <citation type="journal article" date="2020" name="Nature">
        <title>Giant virus diversity and host interactions through global metagenomics.</title>
        <authorList>
            <person name="Schulz F."/>
            <person name="Roux S."/>
            <person name="Paez-Espino D."/>
            <person name="Jungbluth S."/>
            <person name="Walsh D.A."/>
            <person name="Denef V.J."/>
            <person name="McMahon K.D."/>
            <person name="Konstantinidis K.T."/>
            <person name="Eloe-Fadrosh E.A."/>
            <person name="Kyrpides N.C."/>
            <person name="Woyke T."/>
        </authorList>
    </citation>
    <scope>NUCLEOTIDE SEQUENCE</scope>
    <source>
        <strain evidence="1">GVMAG-M-3300023179-90</strain>
    </source>
</reference>